<evidence type="ECO:0000256" key="1">
    <source>
        <dbReference type="SAM" id="MobiDB-lite"/>
    </source>
</evidence>
<dbReference type="Proteomes" id="UP000605897">
    <property type="component" value="Unassembled WGS sequence"/>
</dbReference>
<feature type="compositionally biased region" description="Pro residues" evidence="1">
    <location>
        <begin position="130"/>
        <end position="145"/>
    </location>
</feature>
<gene>
    <name evidence="2" type="ORF">GCM10017786_75730</name>
</gene>
<feature type="region of interest" description="Disordered" evidence="1">
    <location>
        <begin position="126"/>
        <end position="183"/>
    </location>
</feature>
<name>A0ABQ3JMB7_9PSEU</name>
<dbReference type="EMBL" id="BNAU01000017">
    <property type="protein sequence ID" value="GHF30644.1"/>
    <property type="molecule type" value="Genomic_DNA"/>
</dbReference>
<comment type="caution">
    <text evidence="2">The sequence shown here is derived from an EMBL/GenBank/DDBJ whole genome shotgun (WGS) entry which is preliminary data.</text>
</comment>
<organism evidence="2 3">
    <name type="scientific">Amycolatopsis deserti</name>
    <dbReference type="NCBI Taxonomy" id="185696"/>
    <lineage>
        <taxon>Bacteria</taxon>
        <taxon>Bacillati</taxon>
        <taxon>Actinomycetota</taxon>
        <taxon>Actinomycetes</taxon>
        <taxon>Pseudonocardiales</taxon>
        <taxon>Pseudonocardiaceae</taxon>
        <taxon>Amycolatopsis</taxon>
    </lineage>
</organism>
<reference evidence="3" key="1">
    <citation type="journal article" date="2019" name="Int. J. Syst. Evol. Microbiol.">
        <title>The Global Catalogue of Microorganisms (GCM) 10K type strain sequencing project: providing services to taxonomists for standard genome sequencing and annotation.</title>
        <authorList>
            <consortium name="The Broad Institute Genomics Platform"/>
            <consortium name="The Broad Institute Genome Sequencing Center for Infectious Disease"/>
            <person name="Wu L."/>
            <person name="Ma J."/>
        </authorList>
    </citation>
    <scope>NUCLEOTIDE SEQUENCE [LARGE SCALE GENOMIC DNA]</scope>
    <source>
        <strain evidence="3">CGMCC 4.7677</strain>
    </source>
</reference>
<accession>A0ABQ3JMB7</accession>
<protein>
    <submittedName>
        <fullName evidence="2">Uncharacterized protein</fullName>
    </submittedName>
</protein>
<keyword evidence="3" id="KW-1185">Reference proteome</keyword>
<evidence type="ECO:0000313" key="2">
    <source>
        <dbReference type="EMBL" id="GHF30644.1"/>
    </source>
</evidence>
<sequence length="215" mass="23160">MRTRPEITCAACRAGGCGSHGSAWCDECGGEMTTAHVHLDYVGHAAVTARLLDVDPEWNWEPMALTPEGLPAIQDGCLWIRLTIGGVTRIGVGDAPQQRGGRARKEAIGDAIRNAAMRFGVALDMWMGQPDPPADPAPADPPPTADPAVAERDERGDANDLRGRIRDITKGRGRSASQTAADFTKWSKKGTQFLRASRAELAEYLDHLLQHGGKR</sequence>
<evidence type="ECO:0000313" key="3">
    <source>
        <dbReference type="Proteomes" id="UP000605897"/>
    </source>
</evidence>
<proteinExistence type="predicted"/>
<feature type="compositionally biased region" description="Basic and acidic residues" evidence="1">
    <location>
        <begin position="149"/>
        <end position="170"/>
    </location>
</feature>